<dbReference type="OrthoDB" id="724176at2"/>
<dbReference type="PROSITE" id="PS51257">
    <property type="entry name" value="PROKAR_LIPOPROTEIN"/>
    <property type="match status" value="1"/>
</dbReference>
<comment type="caution">
    <text evidence="9">The sequence shown here is derived from an EMBL/GenBank/DDBJ whole genome shotgun (WGS) entry which is preliminary data.</text>
</comment>
<dbReference type="Pfam" id="PF14322">
    <property type="entry name" value="SusD-like_3"/>
    <property type="match status" value="1"/>
</dbReference>
<evidence type="ECO:0000256" key="4">
    <source>
        <dbReference type="ARBA" id="ARBA00023136"/>
    </source>
</evidence>
<dbReference type="EMBL" id="QRPV01000008">
    <property type="protein sequence ID" value="RHM43649.1"/>
    <property type="molecule type" value="Genomic_DNA"/>
</dbReference>
<evidence type="ECO:0000313" key="8">
    <source>
        <dbReference type="EMBL" id="RGY21449.1"/>
    </source>
</evidence>
<evidence type="ECO:0000256" key="5">
    <source>
        <dbReference type="ARBA" id="ARBA00023237"/>
    </source>
</evidence>
<feature type="domain" description="RagB/SusD" evidence="6">
    <location>
        <begin position="352"/>
        <end position="651"/>
    </location>
</feature>
<dbReference type="AlphaFoldDB" id="A0A415QJA6"/>
<dbReference type="Proteomes" id="UP000286038">
    <property type="component" value="Unassembled WGS sequence"/>
</dbReference>
<dbReference type="RefSeq" id="WP_117774541.1">
    <property type="nucleotide sequence ID" value="NZ_CABJDM010000008.1"/>
</dbReference>
<evidence type="ECO:0000313" key="9">
    <source>
        <dbReference type="EMBL" id="RHM43649.1"/>
    </source>
</evidence>
<dbReference type="Gene3D" id="1.25.40.390">
    <property type="match status" value="1"/>
</dbReference>
<keyword evidence="3" id="KW-0732">Signal</keyword>
<evidence type="ECO:0000259" key="6">
    <source>
        <dbReference type="Pfam" id="PF07980"/>
    </source>
</evidence>
<dbReference type="InterPro" id="IPR033985">
    <property type="entry name" value="SusD-like_N"/>
</dbReference>
<name>A0A415QJA6_9BACT</name>
<accession>A0A415QJA6</accession>
<protein>
    <submittedName>
        <fullName evidence="9">RagB/SusD family nutrient uptake outer membrane protein</fullName>
    </submittedName>
</protein>
<evidence type="ECO:0000259" key="7">
    <source>
        <dbReference type="Pfam" id="PF14322"/>
    </source>
</evidence>
<comment type="similarity">
    <text evidence="2">Belongs to the SusD family.</text>
</comment>
<evidence type="ECO:0000256" key="3">
    <source>
        <dbReference type="ARBA" id="ARBA00022729"/>
    </source>
</evidence>
<proteinExistence type="inferred from homology"/>
<keyword evidence="5" id="KW-0998">Cell outer membrane</keyword>
<dbReference type="InterPro" id="IPR012944">
    <property type="entry name" value="SusD_RagB_dom"/>
</dbReference>
<evidence type="ECO:0000256" key="1">
    <source>
        <dbReference type="ARBA" id="ARBA00004442"/>
    </source>
</evidence>
<sequence length="651" mass="74704">MKHLLSYLFIPFFLFMSCDSWLDVVPEEDIATIDSEFETYDQAYVWLKSAYAYMQDLYDRYDDVCYTGADELVADNYLRNMSYHPEGLNIIGGRQNVLDPYCDTWFNISSGNAGRCRRDFYTQIVLCNHFITRIDNVYNLSAKDKEEWKAEVVALKAFYYFELVRRYGPVMIVPDQFDPNQEVESLKLPRSHVDTCFNYIVRLCDEVVDLLPSCNMKKSERKGYFNREAVMALKVRALCYQASDLFNGNPDYANFVNKNGEPLFSAAPADPKKWERAAEAAVNLIKHCEESGVASLVEGNSANTPLQAHMLDVEKSFQTFGWMSDEVLYMIRLRQGDGLCNYTLPYTPDGSNHTLPGACLSPSMKMVEMFYTENGLPMDQDLKWVGGGNPYALSVETDPKYTDVVALNEPILNLHRRREPRFYTSIAADRCYWRLGTATNNIHLVKTYQGEAWGLREKRLSATGPQNITGYYLKKWCSSRGTLLAHQQGLTSLGERPAVIFRLAEMYLIAAEALNECKSAPDAEVYKYLNVIRKRAGIPDVEVAWKNARDPNRVKTKTGMRDIIRQEWNIEFAFEGYRFWNVRRWKTANVEFNEKSLGWNVVGNNADSFYNNGKGPVVVYSGNKFVAPRDYFWPIRSEEVQTAGCVQNPGW</sequence>
<feature type="domain" description="SusD-like N-terminal" evidence="7">
    <location>
        <begin position="118"/>
        <end position="233"/>
    </location>
</feature>
<dbReference type="Proteomes" id="UP000286063">
    <property type="component" value="Unassembled WGS sequence"/>
</dbReference>
<dbReference type="Pfam" id="PF07980">
    <property type="entry name" value="SusD_RagB"/>
    <property type="match status" value="1"/>
</dbReference>
<reference evidence="10 11" key="1">
    <citation type="submission" date="2018-08" db="EMBL/GenBank/DDBJ databases">
        <title>A genome reference for cultivated species of the human gut microbiota.</title>
        <authorList>
            <person name="Zou Y."/>
            <person name="Xue W."/>
            <person name="Luo G."/>
        </authorList>
    </citation>
    <scope>NUCLEOTIDE SEQUENCE [LARGE SCALE GENOMIC DNA]</scope>
    <source>
        <strain evidence="9 10">AF34-33</strain>
        <strain evidence="8 11">OF02-7</strain>
    </source>
</reference>
<dbReference type="InterPro" id="IPR011990">
    <property type="entry name" value="TPR-like_helical_dom_sf"/>
</dbReference>
<gene>
    <name evidence="9" type="ORF">DWZ68_08945</name>
    <name evidence="8" type="ORF">DXA50_00955</name>
</gene>
<organism evidence="9 10">
    <name type="scientific">Butyricimonas virosa</name>
    <dbReference type="NCBI Taxonomy" id="544645"/>
    <lineage>
        <taxon>Bacteria</taxon>
        <taxon>Pseudomonadati</taxon>
        <taxon>Bacteroidota</taxon>
        <taxon>Bacteroidia</taxon>
        <taxon>Bacteroidales</taxon>
        <taxon>Odoribacteraceae</taxon>
        <taxon>Butyricimonas</taxon>
    </lineage>
</organism>
<dbReference type="GO" id="GO:0009279">
    <property type="term" value="C:cell outer membrane"/>
    <property type="evidence" value="ECO:0007669"/>
    <property type="project" value="UniProtKB-SubCell"/>
</dbReference>
<dbReference type="EMBL" id="QSCR01000001">
    <property type="protein sequence ID" value="RGY21449.1"/>
    <property type="molecule type" value="Genomic_DNA"/>
</dbReference>
<comment type="subcellular location">
    <subcellularLocation>
        <location evidence="1">Cell outer membrane</location>
    </subcellularLocation>
</comment>
<dbReference type="SUPFAM" id="SSF48452">
    <property type="entry name" value="TPR-like"/>
    <property type="match status" value="1"/>
</dbReference>
<keyword evidence="4" id="KW-0472">Membrane</keyword>
<evidence type="ECO:0000256" key="2">
    <source>
        <dbReference type="ARBA" id="ARBA00006275"/>
    </source>
</evidence>
<evidence type="ECO:0000313" key="10">
    <source>
        <dbReference type="Proteomes" id="UP000286038"/>
    </source>
</evidence>
<evidence type="ECO:0000313" key="11">
    <source>
        <dbReference type="Proteomes" id="UP000286063"/>
    </source>
</evidence>